<dbReference type="AlphaFoldDB" id="A0A060T6Q3"/>
<evidence type="ECO:0000313" key="4">
    <source>
        <dbReference type="EMBL" id="CDP34577.1"/>
    </source>
</evidence>
<feature type="domain" description="Trafficking protein particle complex subunit 11" evidence="3">
    <location>
        <begin position="337"/>
        <end position="448"/>
    </location>
</feature>
<organism evidence="4">
    <name type="scientific">Blastobotrys adeninivorans</name>
    <name type="common">Yeast</name>
    <name type="synonym">Arxula adeninivorans</name>
    <dbReference type="NCBI Taxonomy" id="409370"/>
    <lineage>
        <taxon>Eukaryota</taxon>
        <taxon>Fungi</taxon>
        <taxon>Dikarya</taxon>
        <taxon>Ascomycota</taxon>
        <taxon>Saccharomycotina</taxon>
        <taxon>Dipodascomycetes</taxon>
        <taxon>Dipodascales</taxon>
        <taxon>Trichomonascaceae</taxon>
        <taxon>Blastobotrys</taxon>
    </lineage>
</organism>
<evidence type="ECO:0000256" key="1">
    <source>
        <dbReference type="SAM" id="MobiDB-lite"/>
    </source>
</evidence>
<gene>
    <name evidence="4" type="ORF">GNLVRS02_ARAD1C15664g</name>
</gene>
<dbReference type="PANTHER" id="PTHR14374:SF0">
    <property type="entry name" value="TRAFFICKING PROTEIN PARTICLE COMPLEX SUBUNIT 11"/>
    <property type="match status" value="1"/>
</dbReference>
<feature type="compositionally biased region" description="Polar residues" evidence="1">
    <location>
        <begin position="110"/>
        <end position="127"/>
    </location>
</feature>
<dbReference type="InterPro" id="IPR021773">
    <property type="entry name" value="TPC11"/>
</dbReference>
<dbReference type="PANTHER" id="PTHR14374">
    <property type="entry name" value="FOIE GRAS"/>
    <property type="match status" value="1"/>
</dbReference>
<feature type="region of interest" description="Disordered" evidence="1">
    <location>
        <begin position="106"/>
        <end position="129"/>
    </location>
</feature>
<protein>
    <submittedName>
        <fullName evidence="4">ARAD1C15664p</fullName>
    </submittedName>
</protein>
<dbReference type="PhylomeDB" id="A0A060T6Q3"/>
<name>A0A060T6Q3_BLAAD</name>
<evidence type="ECO:0000259" key="3">
    <source>
        <dbReference type="Pfam" id="PF11817"/>
    </source>
</evidence>
<evidence type="ECO:0000259" key="2">
    <source>
        <dbReference type="Pfam" id="PF07919"/>
    </source>
</evidence>
<dbReference type="Pfam" id="PF07919">
    <property type="entry name" value="Gryzun"/>
    <property type="match status" value="1"/>
</dbReference>
<dbReference type="EMBL" id="HG937693">
    <property type="protein sequence ID" value="CDP34577.1"/>
    <property type="molecule type" value="Genomic_DNA"/>
</dbReference>
<dbReference type="InterPro" id="IPR012880">
    <property type="entry name" value="Gryzun"/>
</dbReference>
<reference evidence="4" key="2">
    <citation type="submission" date="2014-06" db="EMBL/GenBank/DDBJ databases">
        <title>The complete genome of Blastobotrys (Arxula) adeninivorans LS3 - a yeast of biotechnological interest.</title>
        <authorList>
            <person name="Kunze G."/>
            <person name="Gaillardin C."/>
            <person name="Czernicka M."/>
            <person name="Durrens P."/>
            <person name="Martin T."/>
            <person name="Boer E."/>
            <person name="Gabaldon T."/>
            <person name="Cruz J."/>
            <person name="Talla E."/>
            <person name="Marck C."/>
            <person name="Goffeau A."/>
            <person name="Barbe V."/>
            <person name="Baret P."/>
            <person name="Baronian K."/>
            <person name="Beier S."/>
            <person name="Bleykasten C."/>
            <person name="Bode R."/>
            <person name="Casaregola S."/>
            <person name="Despons L."/>
            <person name="Fairhead C."/>
            <person name="Giersberg M."/>
            <person name="Gierski P."/>
            <person name="Hahnel U."/>
            <person name="Hartmann A."/>
            <person name="Jankowska D."/>
            <person name="Jubin C."/>
            <person name="Jung P."/>
            <person name="Lafontaine I."/>
            <person name="Leh-Louis V."/>
            <person name="Lemaire M."/>
            <person name="Marcet-Houben M."/>
            <person name="Mascher M."/>
            <person name="Morel G."/>
            <person name="Richard G.-F."/>
            <person name="Riechen J."/>
            <person name="Sacerdot C."/>
            <person name="Sarkar A."/>
            <person name="Savel G."/>
            <person name="Schacherer J."/>
            <person name="Sherman D."/>
            <person name="Straub M.-L."/>
            <person name="Stein N."/>
            <person name="Thierry A."/>
            <person name="Trautwein-Schult A."/>
            <person name="Westhof E."/>
            <person name="Worch S."/>
            <person name="Dujon B."/>
            <person name="Souciet J.-L."/>
            <person name="Wincker P."/>
            <person name="Scholz U."/>
            <person name="Neuveglise N."/>
        </authorList>
    </citation>
    <scope>NUCLEOTIDE SEQUENCE</scope>
    <source>
        <strain evidence="4">LS3</strain>
    </source>
</reference>
<proteinExistence type="predicted"/>
<feature type="domain" description="Gryzun putative trafficking through Golgi" evidence="2">
    <location>
        <begin position="623"/>
        <end position="1087"/>
    </location>
</feature>
<accession>A0A060T6Q3</accession>
<sequence>MCRYRHTHPRCPQTLCMDDQLHKTPLLLVAGLGGSPILPEHPLQKSGEPLLVPDQGIQAPIAKDLHARFRAKSSNLKVYEHLAPRASRRKLNHLININFIDKSFKLPPQKTGSNTQYPNGSQFSPLSPRNPGSDLYPNGLISTLWLQKYLHLVPGTVVSFYALSQDSSEDPKLIDDLNALKLQLDKYGIKLVVAVIADETHSERISNLRRATGLAQRTGLLYVPTNSSTLEKETFVESVCLLAYGQALEFYTSVSRHIRKKRTNVHPNQYHSAEDSTETPPLPSAGWEVRYLYKLAVMCEFRQDLSGALRSYEETYEALLELCEAFSPSGELASKHWAETFSLLDQVSFNMWKMCIYLEQPNLAYRKFQLHLSAVDSLARRKGVYEAESQVHIEWLASQHSKLAQLIDYTQGTVMGVDSPYVADSEDFDSPVRLPRSGYLRLQAARLLKDISESPETNEKVVAELRQAIADYQLSDKHSRAVAGASLQLASVTNDDVASAKYLKEALKVYRKDNWVKLEAQCLNKLLQLPKSVLSLDERLDYYVGLRSLDKSSVSFEVEDVIELPSEGVQVSGTSCPIIAEATFESPQIHISLPAKIQVTLIPKGEWTLDSLVIDVEGNPEFKIQHDPNHSELEVTDKANLHLVKPQTIQLTYHPDQLGVVRIKTIQGSISFGKATYDFSVPIKVTRNVVPWRTPNSSSTHYKRISNPLEAEVFPRPARIKLSTVQSIANAFAGEKLSIDLSVDNQEDEDIDMKLDCRVSTGEGKDLTPTWKDAKGRSIIQKPGQATYPLTIEVPHSGASALSIEFTAVYVLSSDSVEVKDALSLSVPVIKPFRVNFDVSPRPHPDPWPSMFVPPEDLESLTPIILKRWCLSAQMLFLGEGTVELLSTSLDVSADEDSEIKLVEESDLTNKLVGHNESLNFKYLFDTTRKGLKDVRTVAAEARLRVQWKRKDADACEILNEFKVPLVRLNLPHHEPRVMLDYEWIKDDDSADYVKLLYYVENCTAHILNYSVSMGSSAVWAFRGPKSGTLRALPFSRRQLEYVLFPLADSPQLKLPQLRVHDVHYKRTLSILPASEGLNTDKGELYIVRK</sequence>
<dbReference type="Pfam" id="PF11817">
    <property type="entry name" value="Foie-gras_1"/>
    <property type="match status" value="1"/>
</dbReference>
<reference evidence="4" key="1">
    <citation type="submission" date="2014-02" db="EMBL/GenBank/DDBJ databases">
        <authorList>
            <person name="Genoscope - CEA"/>
        </authorList>
    </citation>
    <scope>NUCLEOTIDE SEQUENCE</scope>
    <source>
        <strain evidence="4">LS3</strain>
    </source>
</reference>